<evidence type="ECO:0000256" key="1">
    <source>
        <dbReference type="SAM" id="SignalP"/>
    </source>
</evidence>
<accession>A0ABP7WQ99</accession>
<dbReference type="PANTHER" id="PTHR43265:SF1">
    <property type="entry name" value="ESTERASE ESTD"/>
    <property type="match status" value="1"/>
</dbReference>
<proteinExistence type="predicted"/>
<dbReference type="RefSeq" id="WP_345102692.1">
    <property type="nucleotide sequence ID" value="NZ_BAABCV010000005.1"/>
</dbReference>
<dbReference type="SUPFAM" id="SSF53474">
    <property type="entry name" value="alpha/beta-Hydrolases"/>
    <property type="match status" value="1"/>
</dbReference>
<evidence type="ECO:0000259" key="2">
    <source>
        <dbReference type="Pfam" id="PF12146"/>
    </source>
</evidence>
<dbReference type="InterPro" id="IPR029058">
    <property type="entry name" value="AB_hydrolase_fold"/>
</dbReference>
<dbReference type="InterPro" id="IPR053145">
    <property type="entry name" value="AB_hydrolase_Est10"/>
</dbReference>
<sequence length="418" mass="44692">MKKIIAALLVLLAAGVASAQNHKANDAQAAKFVKYYNAGKPDSIYTLLSNAGKAKVPLPGVSSAVTQLKGLLGDLVSQEYYQAAPNGGDTYVAVFEKSGPVLYLSFSKEHKLTGFFTDVDKRVSPGSVAIKSAGADLRGTLTVPNGTGKVPVVLIIAGSGPTDRNGNTVQMNIRPNSYLLLADAFKQSGIATLRYDKRMVGQSTATKPQAQTTFDDMINDAIACIRFLKADGRFSKIIIAGHSEGSLIGMIACQREKVDGFISLAGPGFPLDQVLKQQIKANGTEPSYRRAAPIIDSIKAGQTIKQKLEPGFENLFGASLQTYMHSLFQYKPQQELAKVTVPVLIVQGTTDIQVGLADALALKKAKPDAKVQIVNGMSHILKEGPEDRQQNAATYLKANLPLHPELAPALVNFIKSVK</sequence>
<feature type="chain" id="PRO_5046099835" description="Serine aminopeptidase S33 domain-containing protein" evidence="1">
    <location>
        <begin position="20"/>
        <end position="418"/>
    </location>
</feature>
<dbReference type="EMBL" id="BAABCV010000005">
    <property type="protein sequence ID" value="GAA4094145.1"/>
    <property type="molecule type" value="Genomic_DNA"/>
</dbReference>
<reference evidence="4" key="1">
    <citation type="journal article" date="2019" name="Int. J. Syst. Evol. Microbiol.">
        <title>The Global Catalogue of Microorganisms (GCM) 10K type strain sequencing project: providing services to taxonomists for standard genome sequencing and annotation.</title>
        <authorList>
            <consortium name="The Broad Institute Genomics Platform"/>
            <consortium name="The Broad Institute Genome Sequencing Center for Infectious Disease"/>
            <person name="Wu L."/>
            <person name="Ma J."/>
        </authorList>
    </citation>
    <scope>NUCLEOTIDE SEQUENCE [LARGE SCALE GENOMIC DNA]</scope>
    <source>
        <strain evidence="4">JCM 17085</strain>
    </source>
</reference>
<feature type="signal peptide" evidence="1">
    <location>
        <begin position="1"/>
        <end position="19"/>
    </location>
</feature>
<name>A0ABP7WQ99_9SPHI</name>
<keyword evidence="4" id="KW-1185">Reference proteome</keyword>
<keyword evidence="1" id="KW-0732">Signal</keyword>
<dbReference type="Gene3D" id="3.40.50.1820">
    <property type="entry name" value="alpha/beta hydrolase"/>
    <property type="match status" value="1"/>
</dbReference>
<feature type="domain" description="Serine aminopeptidase S33" evidence="2">
    <location>
        <begin position="177"/>
        <end position="272"/>
    </location>
</feature>
<evidence type="ECO:0000313" key="3">
    <source>
        <dbReference type="EMBL" id="GAA4094145.1"/>
    </source>
</evidence>
<dbReference type="PANTHER" id="PTHR43265">
    <property type="entry name" value="ESTERASE ESTD"/>
    <property type="match status" value="1"/>
</dbReference>
<dbReference type="Pfam" id="PF12146">
    <property type="entry name" value="Hydrolase_4"/>
    <property type="match status" value="1"/>
</dbReference>
<protein>
    <recommendedName>
        <fullName evidence="2">Serine aminopeptidase S33 domain-containing protein</fullName>
    </recommendedName>
</protein>
<gene>
    <name evidence="3" type="ORF">GCM10022392_15930</name>
</gene>
<evidence type="ECO:0000313" key="4">
    <source>
        <dbReference type="Proteomes" id="UP001500841"/>
    </source>
</evidence>
<comment type="caution">
    <text evidence="3">The sequence shown here is derived from an EMBL/GenBank/DDBJ whole genome shotgun (WGS) entry which is preliminary data.</text>
</comment>
<dbReference type="InterPro" id="IPR022742">
    <property type="entry name" value="Hydrolase_4"/>
</dbReference>
<dbReference type="Proteomes" id="UP001500841">
    <property type="component" value="Unassembled WGS sequence"/>
</dbReference>
<organism evidence="3 4">
    <name type="scientific">Mucilaginibacter panaciglaebae</name>
    <dbReference type="NCBI Taxonomy" id="502331"/>
    <lineage>
        <taxon>Bacteria</taxon>
        <taxon>Pseudomonadati</taxon>
        <taxon>Bacteroidota</taxon>
        <taxon>Sphingobacteriia</taxon>
        <taxon>Sphingobacteriales</taxon>
        <taxon>Sphingobacteriaceae</taxon>
        <taxon>Mucilaginibacter</taxon>
    </lineage>
</organism>